<comment type="caution">
    <text evidence="6">The sequence shown here is derived from an EMBL/GenBank/DDBJ whole genome shotgun (WGS) entry which is preliminary data.</text>
</comment>
<dbReference type="CDD" id="cd07783">
    <property type="entry name" value="ASKHA_NBD_FGGY_SePSK_AtXK1-like"/>
    <property type="match status" value="1"/>
</dbReference>
<dbReference type="EMBL" id="JAXOJX010000048">
    <property type="protein sequence ID" value="MDZ5459677.1"/>
    <property type="molecule type" value="Genomic_DNA"/>
</dbReference>
<evidence type="ECO:0000256" key="2">
    <source>
        <dbReference type="ARBA" id="ARBA00022679"/>
    </source>
</evidence>
<evidence type="ECO:0000256" key="1">
    <source>
        <dbReference type="ARBA" id="ARBA00009156"/>
    </source>
</evidence>
<evidence type="ECO:0000313" key="7">
    <source>
        <dbReference type="Proteomes" id="UP001293718"/>
    </source>
</evidence>
<dbReference type="InterPro" id="IPR018485">
    <property type="entry name" value="FGGY_C"/>
</dbReference>
<dbReference type="Pfam" id="PF02782">
    <property type="entry name" value="FGGY_C"/>
    <property type="match status" value="1"/>
</dbReference>
<accession>A0ABU5IL87</accession>
<dbReference type="GO" id="GO:0016301">
    <property type="term" value="F:kinase activity"/>
    <property type="evidence" value="ECO:0007669"/>
    <property type="project" value="UniProtKB-KW"/>
</dbReference>
<reference evidence="6 7" key="1">
    <citation type="submission" date="2023-11" db="EMBL/GenBank/DDBJ databases">
        <title>Draft genome of Azohydromonas lata strain H1 (DSM1123), a polyhydroxyalkanoate producer.</title>
        <authorList>
            <person name="Traversa D."/>
            <person name="D'Addabbo P."/>
            <person name="Pazzani C."/>
            <person name="Manzari C."/>
            <person name="Chiara M."/>
            <person name="Scrascia M."/>
        </authorList>
    </citation>
    <scope>NUCLEOTIDE SEQUENCE [LARGE SCALE GENOMIC DNA]</scope>
    <source>
        <strain evidence="6 7">H1</strain>
    </source>
</reference>
<dbReference type="InterPro" id="IPR043129">
    <property type="entry name" value="ATPase_NBD"/>
</dbReference>
<dbReference type="InterPro" id="IPR000577">
    <property type="entry name" value="Carb_kinase_FGGY"/>
</dbReference>
<keyword evidence="7" id="KW-1185">Reference proteome</keyword>
<dbReference type="PIRSF" id="PIRSF000538">
    <property type="entry name" value="GlpK"/>
    <property type="match status" value="1"/>
</dbReference>
<gene>
    <name evidence="6" type="ORF">SM757_24160</name>
</gene>
<evidence type="ECO:0000256" key="3">
    <source>
        <dbReference type="ARBA" id="ARBA00022777"/>
    </source>
</evidence>
<keyword evidence="2" id="KW-0808">Transferase</keyword>
<sequence>MDSVPASDDALHLGLDLGTSGVRAVVVAGHGDVQATAREALPPSLRDGARVTQQAADWWAAVRRVLQAVLTQVRRERLMSIAVDGTSGTLLLADAQGVPLTPALMYDDAASLAEAAQIAAVAPPDTAARGPGCALARLLHLQAQTPRAAHALHQADWIAGQLLGRFGWSDEHNALKLGYDPLSRRWPNWLQGLPLRMELLPQVAVPGTRLGPLAPHIARELNLPADVQVVAGTTDGVAAFLATGACEVGEAVTSLGSTLVLKVLSAQPAWAPQYGIYSHRLGQRWLAGGASNSGGAALLRHFTRQRMAELSPRLRPGQWTGLDYYPLPAPGERFPVNDPALAPRDTPRPADAALFFQGLLEGIANVEALGYRRLAALGAPYPSCVWTVGGGAANAPWRHLRQSCLGVPVAVAAHEEAAYGAAQLARRSMGNWVP</sequence>
<name>A0ABU5IL87_9BURK</name>
<dbReference type="Pfam" id="PF00370">
    <property type="entry name" value="FGGY_N"/>
    <property type="match status" value="1"/>
</dbReference>
<comment type="similarity">
    <text evidence="1">Belongs to the FGGY kinase family.</text>
</comment>
<feature type="domain" description="Carbohydrate kinase FGGY C-terminal" evidence="5">
    <location>
        <begin position="254"/>
        <end position="427"/>
    </location>
</feature>
<dbReference type="PANTHER" id="PTHR10196:SF80">
    <property type="entry name" value="D-RIBULOSE KINASE"/>
    <property type="match status" value="1"/>
</dbReference>
<evidence type="ECO:0000259" key="4">
    <source>
        <dbReference type="Pfam" id="PF00370"/>
    </source>
</evidence>
<dbReference type="InterPro" id="IPR018484">
    <property type="entry name" value="FGGY_N"/>
</dbReference>
<protein>
    <submittedName>
        <fullName evidence="6">FGGY-family carbohydrate kinase</fullName>
    </submittedName>
</protein>
<dbReference type="RefSeq" id="WP_322467349.1">
    <property type="nucleotide sequence ID" value="NZ_JAXOJX010000048.1"/>
</dbReference>
<evidence type="ECO:0000259" key="5">
    <source>
        <dbReference type="Pfam" id="PF02782"/>
    </source>
</evidence>
<keyword evidence="3 6" id="KW-0418">Kinase</keyword>
<dbReference type="PANTHER" id="PTHR10196">
    <property type="entry name" value="SUGAR KINASE"/>
    <property type="match status" value="1"/>
</dbReference>
<dbReference type="SUPFAM" id="SSF53067">
    <property type="entry name" value="Actin-like ATPase domain"/>
    <property type="match status" value="2"/>
</dbReference>
<dbReference type="Gene3D" id="3.30.420.40">
    <property type="match status" value="2"/>
</dbReference>
<evidence type="ECO:0000313" key="6">
    <source>
        <dbReference type="EMBL" id="MDZ5459677.1"/>
    </source>
</evidence>
<feature type="domain" description="Carbohydrate kinase FGGY N-terminal" evidence="4">
    <location>
        <begin position="12"/>
        <end position="241"/>
    </location>
</feature>
<proteinExistence type="inferred from homology"/>
<organism evidence="6 7">
    <name type="scientific">Azohydromonas lata</name>
    <dbReference type="NCBI Taxonomy" id="45677"/>
    <lineage>
        <taxon>Bacteria</taxon>
        <taxon>Pseudomonadati</taxon>
        <taxon>Pseudomonadota</taxon>
        <taxon>Betaproteobacteria</taxon>
        <taxon>Burkholderiales</taxon>
        <taxon>Sphaerotilaceae</taxon>
        <taxon>Azohydromonas</taxon>
    </lineage>
</organism>
<dbReference type="Proteomes" id="UP001293718">
    <property type="component" value="Unassembled WGS sequence"/>
</dbReference>